<evidence type="ECO:0000313" key="2">
    <source>
        <dbReference type="Proteomes" id="UP001346149"/>
    </source>
</evidence>
<dbReference type="PANTHER" id="PTHR48167:SF2">
    <property type="entry name" value="EXPRESSED PROTEIN"/>
    <property type="match status" value="1"/>
</dbReference>
<evidence type="ECO:0000313" key="1">
    <source>
        <dbReference type="EMBL" id="KAK4783190.1"/>
    </source>
</evidence>
<reference evidence="1 2" key="1">
    <citation type="journal article" date="2023" name="Hortic Res">
        <title>Pangenome of water caltrop reveals structural variations and asymmetric subgenome divergence after allopolyploidization.</title>
        <authorList>
            <person name="Zhang X."/>
            <person name="Chen Y."/>
            <person name="Wang L."/>
            <person name="Yuan Y."/>
            <person name="Fang M."/>
            <person name="Shi L."/>
            <person name="Lu R."/>
            <person name="Comes H.P."/>
            <person name="Ma Y."/>
            <person name="Chen Y."/>
            <person name="Huang G."/>
            <person name="Zhou Y."/>
            <person name="Zheng Z."/>
            <person name="Qiu Y."/>
        </authorList>
    </citation>
    <scope>NUCLEOTIDE SEQUENCE [LARGE SCALE GENOMIC DNA]</scope>
    <source>
        <strain evidence="1">F231</strain>
    </source>
</reference>
<dbReference type="SUPFAM" id="SSF55021">
    <property type="entry name" value="ACT-like"/>
    <property type="match status" value="1"/>
</dbReference>
<proteinExistence type="predicted"/>
<dbReference type="InterPro" id="IPR045865">
    <property type="entry name" value="ACT-like_dom_sf"/>
</dbReference>
<keyword evidence="2" id="KW-1185">Reference proteome</keyword>
<sequence>MEMSFTIEDDDAELSIGLSSFLRDPRRSLSTEAEQGQDATVDKFVETSSSGAVYAKLSGLMRHTQKSDVLNLLDGCNLNLEDIRVSYTRSFAPIGMLVQFSSGYAIDQAFKLINKKGRLHKLEKVTVGLVKVATVGFPSRAQAMNAFITKNGGFCQHNQVLVRVLQ</sequence>
<dbReference type="EMBL" id="JAXQNO010000015">
    <property type="protein sequence ID" value="KAK4783190.1"/>
    <property type="molecule type" value="Genomic_DNA"/>
</dbReference>
<accession>A0AAN7LLM7</accession>
<protein>
    <submittedName>
        <fullName evidence="1">Uncharacterized protein</fullName>
    </submittedName>
</protein>
<comment type="caution">
    <text evidence="1">The sequence shown here is derived from an EMBL/GenBank/DDBJ whole genome shotgun (WGS) entry which is preliminary data.</text>
</comment>
<dbReference type="PANTHER" id="PTHR48167">
    <property type="entry name" value="EXPRESSED PROTEIN"/>
    <property type="match status" value="1"/>
</dbReference>
<dbReference type="Proteomes" id="UP001346149">
    <property type="component" value="Unassembled WGS sequence"/>
</dbReference>
<organism evidence="1 2">
    <name type="scientific">Trapa natans</name>
    <name type="common">Water chestnut</name>
    <dbReference type="NCBI Taxonomy" id="22666"/>
    <lineage>
        <taxon>Eukaryota</taxon>
        <taxon>Viridiplantae</taxon>
        <taxon>Streptophyta</taxon>
        <taxon>Embryophyta</taxon>
        <taxon>Tracheophyta</taxon>
        <taxon>Spermatophyta</taxon>
        <taxon>Magnoliopsida</taxon>
        <taxon>eudicotyledons</taxon>
        <taxon>Gunneridae</taxon>
        <taxon>Pentapetalae</taxon>
        <taxon>rosids</taxon>
        <taxon>malvids</taxon>
        <taxon>Myrtales</taxon>
        <taxon>Lythraceae</taxon>
        <taxon>Trapa</taxon>
    </lineage>
</organism>
<dbReference type="AlphaFoldDB" id="A0AAN7LLM7"/>
<gene>
    <name evidence="1" type="ORF">SAY86_007564</name>
</gene>
<name>A0AAN7LLM7_TRANT</name>